<gene>
    <name evidence="2" type="ORF">CK498_17610</name>
</gene>
<reference evidence="2 3" key="1">
    <citation type="submission" date="2017-08" db="EMBL/GenBank/DDBJ databases">
        <title>Halomonas alkalisoli sp. nov., isolated from saline alkaline soil.</title>
        <authorList>
            <person name="Wang D."/>
            <person name="Zhang G."/>
        </authorList>
    </citation>
    <scope>NUCLEOTIDE SEQUENCE [LARGE SCALE GENOMIC DNA]</scope>
    <source>
        <strain evidence="2 3">WRN001</strain>
    </source>
</reference>
<keyword evidence="1" id="KW-0732">Signal</keyword>
<dbReference type="InterPro" id="IPR011990">
    <property type="entry name" value="TPR-like_helical_dom_sf"/>
</dbReference>
<feature type="signal peptide" evidence="1">
    <location>
        <begin position="1"/>
        <end position="24"/>
    </location>
</feature>
<dbReference type="AlphaFoldDB" id="A0A2A2ET40"/>
<evidence type="ECO:0000313" key="3">
    <source>
        <dbReference type="Proteomes" id="UP000217771"/>
    </source>
</evidence>
<accession>A0A2A2ET40</accession>
<evidence type="ECO:0008006" key="4">
    <source>
        <dbReference type="Google" id="ProtNLM"/>
    </source>
</evidence>
<comment type="caution">
    <text evidence="2">The sequence shown here is derived from an EMBL/GenBank/DDBJ whole genome shotgun (WGS) entry which is preliminary data.</text>
</comment>
<name>A0A2A2ET40_9GAMM</name>
<dbReference type="Gene3D" id="1.25.40.10">
    <property type="entry name" value="Tetratricopeptide repeat domain"/>
    <property type="match status" value="1"/>
</dbReference>
<protein>
    <recommendedName>
        <fullName evidence="4">Tetratricopeptide repeat protein</fullName>
    </recommendedName>
</protein>
<feature type="chain" id="PRO_5012109832" description="Tetratricopeptide repeat protein" evidence="1">
    <location>
        <begin position="25"/>
        <end position="371"/>
    </location>
</feature>
<keyword evidence="3" id="KW-1185">Reference proteome</keyword>
<dbReference type="SUPFAM" id="SSF48452">
    <property type="entry name" value="TPR-like"/>
    <property type="match status" value="1"/>
</dbReference>
<evidence type="ECO:0000313" key="2">
    <source>
        <dbReference type="EMBL" id="PAU75730.1"/>
    </source>
</evidence>
<organism evidence="2 3">
    <name type="scientific">Halomonas salipaludis</name>
    <dbReference type="NCBI Taxonomy" id="2032625"/>
    <lineage>
        <taxon>Bacteria</taxon>
        <taxon>Pseudomonadati</taxon>
        <taxon>Pseudomonadota</taxon>
        <taxon>Gammaproteobacteria</taxon>
        <taxon>Oceanospirillales</taxon>
        <taxon>Halomonadaceae</taxon>
        <taxon>Halomonas</taxon>
    </lineage>
</organism>
<dbReference type="Proteomes" id="UP000217771">
    <property type="component" value="Unassembled WGS sequence"/>
</dbReference>
<sequence>MRLRHHLAGLVWVWLVATPLTALAEPPLPAEFIGDLERLQQQLQAGAAGEVLQHAESQSRRLAGGNAADRWASALYLQLAAHAAARLERFAEAADYLEQARSSGEASSSQRDRWQYQEAGLRLSAGQHEPGAELLADWLARHAGESDDYWRMARTLAGLERWDEAREWLSRATAETASLSPNQRRLGVAIYQHSGAGDQALALLGGELDVDSPAQEWRRAAALAQQAGLDQQAAVFWDTAWRLGVFSADEDLSTLVRLHMAAGTPARGAEQLQAALEAGEVADSLAHRRLLAQAWQAARDRQAALAAWQALAERSGAAADWLRLGQLAYAWGREEAARTAWQRAASLGAEQAEAWLTGLDRSPPQARLSER</sequence>
<dbReference type="EMBL" id="NSKB01000006">
    <property type="protein sequence ID" value="PAU75730.1"/>
    <property type="molecule type" value="Genomic_DNA"/>
</dbReference>
<evidence type="ECO:0000256" key="1">
    <source>
        <dbReference type="SAM" id="SignalP"/>
    </source>
</evidence>
<dbReference type="OrthoDB" id="6397696at2"/>
<proteinExistence type="predicted"/>
<dbReference type="RefSeq" id="WP_095622151.1">
    <property type="nucleotide sequence ID" value="NZ_NSKB01000006.1"/>
</dbReference>